<comment type="similarity">
    <text evidence="1">Belongs to the SGT family.</text>
</comment>
<feature type="repeat" description="TPR" evidence="4">
    <location>
        <begin position="170"/>
        <end position="203"/>
    </location>
</feature>
<evidence type="ECO:0000256" key="5">
    <source>
        <dbReference type="SAM" id="MobiDB-lite"/>
    </source>
</evidence>
<reference evidence="7 8" key="1">
    <citation type="submission" date="2015-12" db="EMBL/GenBank/DDBJ databases">
        <title>Draft genome sequence of Moniliophthora roreri, the causal agent of frosty pod rot of cacao.</title>
        <authorList>
            <person name="Aime M.C."/>
            <person name="Diaz-Valderrama J.R."/>
            <person name="Kijpornyongpan T."/>
            <person name="Phillips-Mora W."/>
        </authorList>
    </citation>
    <scope>NUCLEOTIDE SEQUENCE [LARGE SCALE GENOMIC DNA]</scope>
    <source>
        <strain evidence="7 8">MCA 2952</strain>
    </source>
</reference>
<protein>
    <recommendedName>
        <fullName evidence="6">SGTA homodimerisation domain-containing protein</fullName>
    </recommendedName>
</protein>
<name>A0A0W0F5T6_MONRR</name>
<proteinExistence type="inferred from homology"/>
<dbReference type="InterPro" id="IPR032374">
    <property type="entry name" value="SGTA_dimer"/>
</dbReference>
<evidence type="ECO:0000256" key="1">
    <source>
        <dbReference type="ARBA" id="ARBA00008175"/>
    </source>
</evidence>
<dbReference type="eggNOG" id="KOG0553">
    <property type="taxonomic scope" value="Eukaryota"/>
</dbReference>
<dbReference type="FunFam" id="1.25.40.10:FF:000207">
    <property type="entry name" value="Small glutamine-rich tetratricopeptide repeat-containing protein"/>
    <property type="match status" value="1"/>
</dbReference>
<comment type="caution">
    <text evidence="7">The sequence shown here is derived from an EMBL/GenBank/DDBJ whole genome shotgun (WGS) entry which is preliminary data.</text>
</comment>
<dbReference type="SUPFAM" id="SSF48452">
    <property type="entry name" value="TPR-like"/>
    <property type="match status" value="1"/>
</dbReference>
<organism evidence="7 8">
    <name type="scientific">Moniliophthora roreri</name>
    <name type="common">Frosty pod rot fungus</name>
    <name type="synonym">Monilia roreri</name>
    <dbReference type="NCBI Taxonomy" id="221103"/>
    <lineage>
        <taxon>Eukaryota</taxon>
        <taxon>Fungi</taxon>
        <taxon>Dikarya</taxon>
        <taxon>Basidiomycota</taxon>
        <taxon>Agaricomycotina</taxon>
        <taxon>Agaricomycetes</taxon>
        <taxon>Agaricomycetidae</taxon>
        <taxon>Agaricales</taxon>
        <taxon>Marasmiineae</taxon>
        <taxon>Marasmiaceae</taxon>
        <taxon>Moniliophthora</taxon>
    </lineage>
</organism>
<dbReference type="Pfam" id="PF13414">
    <property type="entry name" value="TPR_11"/>
    <property type="match status" value="1"/>
</dbReference>
<dbReference type="EMBL" id="LATX01002301">
    <property type="protein sequence ID" value="KTB31678.1"/>
    <property type="molecule type" value="Genomic_DNA"/>
</dbReference>
<feature type="region of interest" description="Disordered" evidence="5">
    <location>
        <begin position="200"/>
        <end position="255"/>
    </location>
</feature>
<dbReference type="Pfam" id="PF16546">
    <property type="entry name" value="SGTA_dimer"/>
    <property type="match status" value="1"/>
</dbReference>
<feature type="compositionally biased region" description="Low complexity" evidence="5">
    <location>
        <begin position="234"/>
        <end position="244"/>
    </location>
</feature>
<accession>A0A0W0F5T6</accession>
<dbReference type="InterPro" id="IPR011990">
    <property type="entry name" value="TPR-like_helical_dom_sf"/>
</dbReference>
<dbReference type="PROSITE" id="PS50005">
    <property type="entry name" value="TPR"/>
    <property type="match status" value="2"/>
</dbReference>
<evidence type="ECO:0000259" key="6">
    <source>
        <dbReference type="Pfam" id="PF16546"/>
    </source>
</evidence>
<dbReference type="PROSITE" id="PS50293">
    <property type="entry name" value="TPR_REGION"/>
    <property type="match status" value="1"/>
</dbReference>
<sequence length="374" mass="39520">MSEKQQRLVLSIIDFLNQSISDGTVKADDKESLEVAVQCIGEAFGVDPSDEKQVERLSVKPATLQSIFDVYLKTRDKIGSTSQASSSTPSQTGPSAQDKAKAEEFKAKGNSLMSSKKYDEAIAAYGEAITLDSTNPIYYSNRAAAYSSKGDHLSAIGDAELALASDPNFVKAYHRLGHAQYCLSDFKAAADAFERGLKLDPNNAGLKSGLQNAKARIPKDDDDEGPPPLIPDDGSSPAPRARAGAGAGGGGMPDMASMADMLRGMGGGAGAGRGGMPDLSSILNNPQMMQMAQQMMANGGLAGLMQNPAVADMMNRVQSGDMPSMEEIMSNPALRNMRVPFAYCSRRPAIDTFGSGQTNLVQADDEETDVGRVC</sequence>
<keyword evidence="2" id="KW-0677">Repeat</keyword>
<feature type="compositionally biased region" description="Low complexity" evidence="5">
    <location>
        <begin position="80"/>
        <end position="97"/>
    </location>
</feature>
<evidence type="ECO:0000313" key="8">
    <source>
        <dbReference type="Proteomes" id="UP000054988"/>
    </source>
</evidence>
<evidence type="ECO:0000256" key="2">
    <source>
        <dbReference type="ARBA" id="ARBA00022737"/>
    </source>
</evidence>
<evidence type="ECO:0000256" key="4">
    <source>
        <dbReference type="PROSITE-ProRule" id="PRU00339"/>
    </source>
</evidence>
<dbReference type="InterPro" id="IPR047150">
    <property type="entry name" value="SGT"/>
</dbReference>
<feature type="region of interest" description="Disordered" evidence="5">
    <location>
        <begin position="80"/>
        <end position="101"/>
    </location>
</feature>
<dbReference type="FunFam" id="1.20.5.420:FF:000005">
    <property type="entry name" value="Hsc70 cochaperone (SGT), putative"/>
    <property type="match status" value="1"/>
</dbReference>
<evidence type="ECO:0000256" key="3">
    <source>
        <dbReference type="ARBA" id="ARBA00022803"/>
    </source>
</evidence>
<gene>
    <name evidence="7" type="ORF">WG66_15734</name>
</gene>
<feature type="repeat" description="TPR" evidence="4">
    <location>
        <begin position="102"/>
        <end position="135"/>
    </location>
</feature>
<dbReference type="Pfam" id="PF00515">
    <property type="entry name" value="TPR_1"/>
    <property type="match status" value="1"/>
</dbReference>
<dbReference type="GO" id="GO:0016020">
    <property type="term" value="C:membrane"/>
    <property type="evidence" value="ECO:0007669"/>
    <property type="project" value="TreeGrafter"/>
</dbReference>
<dbReference type="PANTHER" id="PTHR45831">
    <property type="entry name" value="LD24721P"/>
    <property type="match status" value="1"/>
</dbReference>
<dbReference type="Gene3D" id="1.25.40.10">
    <property type="entry name" value="Tetratricopeptide repeat domain"/>
    <property type="match status" value="1"/>
</dbReference>
<dbReference type="Gene3D" id="1.20.5.420">
    <property type="entry name" value="Immunoglobulin FC, subunit C"/>
    <property type="match status" value="1"/>
</dbReference>
<feature type="domain" description="SGTA homodimerisation" evidence="6">
    <location>
        <begin position="5"/>
        <end position="69"/>
    </location>
</feature>
<evidence type="ECO:0000313" key="7">
    <source>
        <dbReference type="EMBL" id="KTB31678.1"/>
    </source>
</evidence>
<dbReference type="GO" id="GO:0006620">
    <property type="term" value="P:post-translational protein targeting to endoplasmic reticulum membrane"/>
    <property type="evidence" value="ECO:0007669"/>
    <property type="project" value="TreeGrafter"/>
</dbReference>
<dbReference type="PANTHER" id="PTHR45831:SF2">
    <property type="entry name" value="LD24721P"/>
    <property type="match status" value="1"/>
</dbReference>
<dbReference type="GO" id="GO:0072380">
    <property type="term" value="C:TRC complex"/>
    <property type="evidence" value="ECO:0007669"/>
    <property type="project" value="TreeGrafter"/>
</dbReference>
<dbReference type="AlphaFoldDB" id="A0A0W0F5T6"/>
<dbReference type="Proteomes" id="UP000054988">
    <property type="component" value="Unassembled WGS sequence"/>
</dbReference>
<dbReference type="GO" id="GO:0060090">
    <property type="term" value="F:molecular adaptor activity"/>
    <property type="evidence" value="ECO:0007669"/>
    <property type="project" value="TreeGrafter"/>
</dbReference>
<keyword evidence="3 4" id="KW-0802">TPR repeat</keyword>
<dbReference type="InterPro" id="IPR019734">
    <property type="entry name" value="TPR_rpt"/>
</dbReference>
<dbReference type="SMART" id="SM00028">
    <property type="entry name" value="TPR"/>
    <property type="match status" value="3"/>
</dbReference>